<reference evidence="4 5" key="1">
    <citation type="submission" date="2017-03" db="EMBL/GenBank/DDBJ databases">
        <title>Isolation of Levoglucosan Utilizing Bacteria.</title>
        <authorList>
            <person name="Arya A.S."/>
        </authorList>
    </citation>
    <scope>NUCLEOTIDE SEQUENCE [LARGE SCALE GENOMIC DNA]</scope>
    <source>
        <strain evidence="4 5">MEC069</strain>
    </source>
</reference>
<proteinExistence type="inferred from homology"/>
<protein>
    <recommendedName>
        <fullName evidence="2">Anti-sigma factor antagonist</fullName>
    </recommendedName>
</protein>
<dbReference type="PROSITE" id="PS50801">
    <property type="entry name" value="STAS"/>
    <property type="match status" value="1"/>
</dbReference>
<dbReference type="Gene3D" id="3.30.750.24">
    <property type="entry name" value="STAS domain"/>
    <property type="match status" value="1"/>
</dbReference>
<evidence type="ECO:0000259" key="3">
    <source>
        <dbReference type="PROSITE" id="PS50801"/>
    </source>
</evidence>
<dbReference type="RefSeq" id="WP_134754145.1">
    <property type="nucleotide sequence ID" value="NZ_MYFO02000014.1"/>
</dbReference>
<organism evidence="4 5">
    <name type="scientific">Paenibacillus athensensis</name>
    <dbReference type="NCBI Taxonomy" id="1967502"/>
    <lineage>
        <taxon>Bacteria</taxon>
        <taxon>Bacillati</taxon>
        <taxon>Bacillota</taxon>
        <taxon>Bacilli</taxon>
        <taxon>Bacillales</taxon>
        <taxon>Paenibacillaceae</taxon>
        <taxon>Paenibacillus</taxon>
    </lineage>
</organism>
<comment type="caution">
    <text evidence="4">The sequence shown here is derived from an EMBL/GenBank/DDBJ whole genome shotgun (WGS) entry which is preliminary data.</text>
</comment>
<accession>A0A4Y8PZF1</accession>
<evidence type="ECO:0000313" key="4">
    <source>
        <dbReference type="EMBL" id="TFE86353.1"/>
    </source>
</evidence>
<dbReference type="Pfam" id="PF01740">
    <property type="entry name" value="STAS"/>
    <property type="match status" value="1"/>
</dbReference>
<dbReference type="InterPro" id="IPR036513">
    <property type="entry name" value="STAS_dom_sf"/>
</dbReference>
<dbReference type="NCBIfam" id="TIGR00377">
    <property type="entry name" value="ant_ant_sig"/>
    <property type="match status" value="1"/>
</dbReference>
<dbReference type="InterPro" id="IPR003658">
    <property type="entry name" value="Anti-sigma_ant"/>
</dbReference>
<evidence type="ECO:0000256" key="2">
    <source>
        <dbReference type="RuleBase" id="RU003749"/>
    </source>
</evidence>
<evidence type="ECO:0000256" key="1">
    <source>
        <dbReference type="ARBA" id="ARBA00009013"/>
    </source>
</evidence>
<gene>
    <name evidence="4" type="ORF">B5M42_14775</name>
</gene>
<dbReference type="GO" id="GO:0043856">
    <property type="term" value="F:anti-sigma factor antagonist activity"/>
    <property type="evidence" value="ECO:0007669"/>
    <property type="project" value="InterPro"/>
</dbReference>
<sequence>MSAGKFQIEQSELGSAVTLHLHGELDLAAAVSFQAALESVIPRTDKTLILDLAHLHYIDSTGIGILVSAIKARHERKAPLLVSSVPANIQRLFDLTGISPFLNEELKDRA</sequence>
<dbReference type="SUPFAM" id="SSF52091">
    <property type="entry name" value="SpoIIaa-like"/>
    <property type="match status" value="1"/>
</dbReference>
<name>A0A4Y8PZF1_9BACL</name>
<evidence type="ECO:0000313" key="5">
    <source>
        <dbReference type="Proteomes" id="UP000298246"/>
    </source>
</evidence>
<dbReference type="PANTHER" id="PTHR33495">
    <property type="entry name" value="ANTI-SIGMA FACTOR ANTAGONIST TM_1081-RELATED-RELATED"/>
    <property type="match status" value="1"/>
</dbReference>
<dbReference type="CDD" id="cd07043">
    <property type="entry name" value="STAS_anti-anti-sigma_factors"/>
    <property type="match status" value="1"/>
</dbReference>
<dbReference type="PANTHER" id="PTHR33495:SF2">
    <property type="entry name" value="ANTI-SIGMA FACTOR ANTAGONIST TM_1081-RELATED"/>
    <property type="match status" value="1"/>
</dbReference>
<keyword evidence="5" id="KW-1185">Reference proteome</keyword>
<comment type="similarity">
    <text evidence="1 2">Belongs to the anti-sigma-factor antagonist family.</text>
</comment>
<dbReference type="Proteomes" id="UP000298246">
    <property type="component" value="Unassembled WGS sequence"/>
</dbReference>
<dbReference type="AlphaFoldDB" id="A0A4Y8PZF1"/>
<dbReference type="EMBL" id="MYFO01000019">
    <property type="protein sequence ID" value="TFE86353.1"/>
    <property type="molecule type" value="Genomic_DNA"/>
</dbReference>
<dbReference type="OrthoDB" id="9793697at2"/>
<feature type="domain" description="STAS" evidence="3">
    <location>
        <begin position="6"/>
        <end position="110"/>
    </location>
</feature>
<dbReference type="InterPro" id="IPR002645">
    <property type="entry name" value="STAS_dom"/>
</dbReference>